<dbReference type="AlphaFoldDB" id="A0A0B5QQG3"/>
<evidence type="ECO:0000256" key="8">
    <source>
        <dbReference type="RuleBase" id="RU363032"/>
    </source>
</evidence>
<evidence type="ECO:0000256" key="2">
    <source>
        <dbReference type="ARBA" id="ARBA00022448"/>
    </source>
</evidence>
<feature type="transmembrane region" description="Helical" evidence="8">
    <location>
        <begin position="201"/>
        <end position="222"/>
    </location>
</feature>
<dbReference type="CDD" id="cd06261">
    <property type="entry name" value="TM_PBP2"/>
    <property type="match status" value="1"/>
</dbReference>
<dbReference type="Pfam" id="PF00528">
    <property type="entry name" value="BPD_transp_1"/>
    <property type="match status" value="1"/>
</dbReference>
<dbReference type="InterPro" id="IPR043429">
    <property type="entry name" value="ArtM/GltK/GlnP/TcyL/YhdX-like"/>
</dbReference>
<dbReference type="PANTHER" id="PTHR30614:SF0">
    <property type="entry name" value="L-CYSTINE TRANSPORT SYSTEM PERMEASE PROTEIN TCYL"/>
    <property type="match status" value="1"/>
</dbReference>
<evidence type="ECO:0000256" key="7">
    <source>
        <dbReference type="ARBA" id="ARBA00023136"/>
    </source>
</evidence>
<keyword evidence="4 8" id="KW-0812">Transmembrane</keyword>
<dbReference type="FunFam" id="1.10.3720.10:FF:000006">
    <property type="entry name" value="Glutamate/aspartate ABC transporter, permease protein GltK"/>
    <property type="match status" value="1"/>
</dbReference>
<keyword evidence="2 8" id="KW-0813">Transport</keyword>
<dbReference type="InterPro" id="IPR010065">
    <property type="entry name" value="AA_ABC_transptr_permease_3TM"/>
</dbReference>
<dbReference type="STRING" id="1520.LF65_03984"/>
<dbReference type="InterPro" id="IPR000515">
    <property type="entry name" value="MetI-like"/>
</dbReference>
<evidence type="ECO:0000256" key="3">
    <source>
        <dbReference type="ARBA" id="ARBA00022475"/>
    </source>
</evidence>
<dbReference type="NCBIfam" id="TIGR01726">
    <property type="entry name" value="HEQRo_perm_3TM"/>
    <property type="match status" value="1"/>
</dbReference>
<feature type="domain" description="ABC transmembrane type-1" evidence="9">
    <location>
        <begin position="21"/>
        <end position="222"/>
    </location>
</feature>
<dbReference type="Gene3D" id="1.10.3720.10">
    <property type="entry name" value="MetI-like"/>
    <property type="match status" value="1"/>
</dbReference>
<accession>A0A0B5QQG3</accession>
<dbReference type="GO" id="GO:0022857">
    <property type="term" value="F:transmembrane transporter activity"/>
    <property type="evidence" value="ECO:0007669"/>
    <property type="project" value="InterPro"/>
</dbReference>
<comment type="subcellular location">
    <subcellularLocation>
        <location evidence="1 8">Cell membrane</location>
        <topology evidence="1 8">Multi-pass membrane protein</topology>
    </subcellularLocation>
</comment>
<name>A0A0B5QQG3_CLOBE</name>
<dbReference type="KEGG" id="cbei:LF65_03984"/>
<evidence type="ECO:0000256" key="6">
    <source>
        <dbReference type="ARBA" id="ARBA00022989"/>
    </source>
</evidence>
<evidence type="ECO:0000256" key="1">
    <source>
        <dbReference type="ARBA" id="ARBA00004651"/>
    </source>
</evidence>
<dbReference type="RefSeq" id="WP_041898350.1">
    <property type="nucleotide sequence ID" value="NZ_CP010086.2"/>
</dbReference>
<dbReference type="PANTHER" id="PTHR30614">
    <property type="entry name" value="MEMBRANE COMPONENT OF AMINO ACID ABC TRANSPORTER"/>
    <property type="match status" value="1"/>
</dbReference>
<dbReference type="GO" id="GO:0043190">
    <property type="term" value="C:ATP-binding cassette (ABC) transporter complex"/>
    <property type="evidence" value="ECO:0007669"/>
    <property type="project" value="InterPro"/>
</dbReference>
<dbReference type="Proteomes" id="UP000031866">
    <property type="component" value="Chromosome"/>
</dbReference>
<feature type="transmembrane region" description="Helical" evidence="8">
    <location>
        <begin position="20"/>
        <end position="45"/>
    </location>
</feature>
<dbReference type="InterPro" id="IPR035906">
    <property type="entry name" value="MetI-like_sf"/>
</dbReference>
<keyword evidence="5" id="KW-0029">Amino-acid transport</keyword>
<evidence type="ECO:0000256" key="4">
    <source>
        <dbReference type="ARBA" id="ARBA00022692"/>
    </source>
</evidence>
<gene>
    <name evidence="10" type="ORF">LF65_03984</name>
</gene>
<protein>
    <submittedName>
        <fullName evidence="10">Amino acid ABC transporter permease</fullName>
    </submittedName>
</protein>
<evidence type="ECO:0000256" key="5">
    <source>
        <dbReference type="ARBA" id="ARBA00022970"/>
    </source>
</evidence>
<organism evidence="10 11">
    <name type="scientific">Clostridium beijerinckii</name>
    <name type="common">Clostridium MP</name>
    <dbReference type="NCBI Taxonomy" id="1520"/>
    <lineage>
        <taxon>Bacteria</taxon>
        <taxon>Bacillati</taxon>
        <taxon>Bacillota</taxon>
        <taxon>Clostridia</taxon>
        <taxon>Eubacteriales</taxon>
        <taxon>Clostridiaceae</taxon>
        <taxon>Clostridium</taxon>
    </lineage>
</organism>
<dbReference type="PROSITE" id="PS50928">
    <property type="entry name" value="ABC_TM1"/>
    <property type="match status" value="1"/>
</dbReference>
<reference evidence="11" key="1">
    <citation type="submission" date="2014-12" db="EMBL/GenBank/DDBJ databases">
        <title>Genome sequence of Clostridium beijerinckii strain 59B.</title>
        <authorList>
            <person name="Little G.T."/>
            <person name="Minton N.P."/>
        </authorList>
    </citation>
    <scope>NUCLEOTIDE SEQUENCE [LARGE SCALE GENOMIC DNA]</scope>
    <source>
        <strain evidence="11">59B</strain>
    </source>
</reference>
<proteinExistence type="inferred from homology"/>
<keyword evidence="6 8" id="KW-1133">Transmembrane helix</keyword>
<feature type="transmembrane region" description="Helical" evidence="8">
    <location>
        <begin position="100"/>
        <end position="117"/>
    </location>
</feature>
<comment type="similarity">
    <text evidence="8">Belongs to the binding-protein-dependent transport system permease family.</text>
</comment>
<dbReference type="OrthoDB" id="9787841at2"/>
<sequence>MQDIFKPSFILKSFPEILKYLPATLEIALVSIIIGVLLGLIIAIIRIKQIPILNKVSILYVSFMRGTPLLVQLYLAYYGVPLVLEYINYKFGTRYNINDIPAMVFVFLAFALNESAYTSETIRGAILSVDKKEIEAGQSIGMTSFTIMRRIILPQALLVAIPNLGNTLISLVKSTSLAFTVSVMDIMASAKVIAGRNMRFFEVYIAIAIIYWVICLIIEIVFRKLEKNLNIQEREIADDRG</sequence>
<evidence type="ECO:0000259" key="9">
    <source>
        <dbReference type="PROSITE" id="PS50928"/>
    </source>
</evidence>
<dbReference type="GO" id="GO:0006865">
    <property type="term" value="P:amino acid transport"/>
    <property type="evidence" value="ECO:0007669"/>
    <property type="project" value="UniProtKB-KW"/>
</dbReference>
<evidence type="ECO:0000313" key="11">
    <source>
        <dbReference type="Proteomes" id="UP000031866"/>
    </source>
</evidence>
<evidence type="ECO:0000313" key="10">
    <source>
        <dbReference type="EMBL" id="AJH00532.1"/>
    </source>
</evidence>
<feature type="transmembrane region" description="Helical" evidence="8">
    <location>
        <begin position="57"/>
        <end position="80"/>
    </location>
</feature>
<dbReference type="EMBL" id="CP010086">
    <property type="protein sequence ID" value="AJH00532.1"/>
    <property type="molecule type" value="Genomic_DNA"/>
</dbReference>
<keyword evidence="3" id="KW-1003">Cell membrane</keyword>
<dbReference type="SUPFAM" id="SSF161098">
    <property type="entry name" value="MetI-like"/>
    <property type="match status" value="1"/>
</dbReference>
<keyword evidence="7 8" id="KW-0472">Membrane</keyword>